<organism evidence="2 3">
    <name type="scientific">Cytobacillus solani</name>
    <dbReference type="NCBI Taxonomy" id="1637975"/>
    <lineage>
        <taxon>Bacteria</taxon>
        <taxon>Bacillati</taxon>
        <taxon>Bacillota</taxon>
        <taxon>Bacilli</taxon>
        <taxon>Bacillales</taxon>
        <taxon>Bacillaceae</taxon>
        <taxon>Cytobacillus</taxon>
    </lineage>
</organism>
<keyword evidence="1" id="KW-0472">Membrane</keyword>
<evidence type="ECO:0008006" key="4">
    <source>
        <dbReference type="Google" id="ProtNLM"/>
    </source>
</evidence>
<dbReference type="AlphaFoldDB" id="A0A0Q3T552"/>
<accession>A0A0Q3T552</accession>
<dbReference type="EMBL" id="LJIX01000006">
    <property type="protein sequence ID" value="KQL18581.1"/>
    <property type="molecule type" value="Genomic_DNA"/>
</dbReference>
<feature type="transmembrane region" description="Helical" evidence="1">
    <location>
        <begin position="18"/>
        <end position="37"/>
    </location>
</feature>
<comment type="caution">
    <text evidence="2">The sequence shown here is derived from an EMBL/GenBank/DDBJ whole genome shotgun (WGS) entry which is preliminary data.</text>
</comment>
<dbReference type="RefSeq" id="WP_053475155.1">
    <property type="nucleotide sequence ID" value="NZ_CP041305.1"/>
</dbReference>
<sequence>MNCWKTININKHYGSHRLFFMSSLTMLLTFIIIYVPAQYVFGVTSFYDNYFFLFIICLWIMYPFHKLLHYLPLARHGHKVKKIVTIKYGLLPIIHIKVNEPIAKWKFIVALFTPFVTINSLLILACFCFPHYVHYSTILLAFHVGICFSDFVCAKNVLSAPNRSYIEENDEGFEILLRSHYS</sequence>
<evidence type="ECO:0000256" key="1">
    <source>
        <dbReference type="SAM" id="Phobius"/>
    </source>
</evidence>
<keyword evidence="1" id="KW-1133">Transmembrane helix</keyword>
<name>A0A0Q3T552_9BACI</name>
<dbReference type="Proteomes" id="UP000050996">
    <property type="component" value="Unassembled WGS sequence"/>
</dbReference>
<protein>
    <recommendedName>
        <fullName evidence="4">DUF3267 domain-containing protein</fullName>
    </recommendedName>
</protein>
<proteinExistence type="predicted"/>
<keyword evidence="3" id="KW-1185">Reference proteome</keyword>
<dbReference type="InterPro" id="IPR021683">
    <property type="entry name" value="DUF3267"/>
</dbReference>
<dbReference type="Pfam" id="PF11667">
    <property type="entry name" value="DUF3267"/>
    <property type="match status" value="1"/>
</dbReference>
<feature type="transmembrane region" description="Helical" evidence="1">
    <location>
        <begin position="107"/>
        <end position="132"/>
    </location>
</feature>
<evidence type="ECO:0000313" key="3">
    <source>
        <dbReference type="Proteomes" id="UP000050996"/>
    </source>
</evidence>
<dbReference type="PATRIC" id="fig|1637975.4.peg.1425"/>
<dbReference type="STRING" id="1637975.AN957_08375"/>
<evidence type="ECO:0000313" key="2">
    <source>
        <dbReference type="EMBL" id="KQL18581.1"/>
    </source>
</evidence>
<keyword evidence="1" id="KW-0812">Transmembrane</keyword>
<reference evidence="2 3" key="1">
    <citation type="submission" date="2015-09" db="EMBL/GenBank/DDBJ databases">
        <title>Genome sequencing project for genomic taxonomy and phylogenomics of Bacillus-like bacteria.</title>
        <authorList>
            <person name="Liu B."/>
            <person name="Wang J."/>
            <person name="Zhu Y."/>
            <person name="Liu G."/>
            <person name="Chen Q."/>
            <person name="Chen Z."/>
            <person name="Lan J."/>
            <person name="Che J."/>
            <person name="Ge C."/>
            <person name="Shi H."/>
            <person name="Pan Z."/>
            <person name="Liu X."/>
        </authorList>
    </citation>
    <scope>NUCLEOTIDE SEQUENCE [LARGE SCALE GENOMIC DNA]</scope>
    <source>
        <strain evidence="2 3">FJAT-18043</strain>
    </source>
</reference>
<feature type="transmembrane region" description="Helical" evidence="1">
    <location>
        <begin position="138"/>
        <end position="158"/>
    </location>
</feature>
<feature type="transmembrane region" description="Helical" evidence="1">
    <location>
        <begin position="49"/>
        <end position="71"/>
    </location>
</feature>
<gene>
    <name evidence="2" type="ORF">AN957_08375</name>
</gene>